<feature type="compositionally biased region" description="Low complexity" evidence="1">
    <location>
        <begin position="185"/>
        <end position="199"/>
    </location>
</feature>
<evidence type="ECO:0008006" key="4">
    <source>
        <dbReference type="Google" id="ProtNLM"/>
    </source>
</evidence>
<dbReference type="Proteomes" id="UP001211872">
    <property type="component" value="Chromosome"/>
</dbReference>
<dbReference type="RefSeq" id="WP_270127018.1">
    <property type="nucleotide sequence ID" value="NZ_CP115396.1"/>
</dbReference>
<accession>A0ABY7PP13</accession>
<feature type="compositionally biased region" description="Basic residues" evidence="1">
    <location>
        <begin position="200"/>
        <end position="211"/>
    </location>
</feature>
<sequence>MNYVQHTRAAHERLSTRPEARPHHVSLYWALFYQWNAARFPYELPLNRAEVMTAAHIGNRGTYLSTLQDLHAWGMIVYLPSHSGGSAVRLRVTGEVVPEVGQPKPAGCTRNGTTEPAEVVPEVGQRLYQKWADQSGEVVPEVGQPSLYGKTGCSVNGVNGAAAPHQKKIAVLEGEGFSGAELLDDTAPPTGADPAPTSAPKKKVAPKKKGVKQAAIRAAATSDPDRPARRGRQQLPELPFAESELADVEKFIQAFDGTDYQLADLRFYHARIQAWRDRKTGEPPRRRDWKACATQFFLNDAHENRLKLAPNVQRRPDGTLHQQPAGSGLAGTGYVSKWDR</sequence>
<evidence type="ECO:0000313" key="2">
    <source>
        <dbReference type="EMBL" id="WBO84481.1"/>
    </source>
</evidence>
<feature type="region of interest" description="Disordered" evidence="1">
    <location>
        <begin position="314"/>
        <end position="340"/>
    </location>
</feature>
<reference evidence="2 3" key="1">
    <citation type="journal article" date="2011" name="Int. J. Syst. Evol. Microbiol.">
        <title>Hymenobacter yonginensis sp. nov., isolated from a mesotrophic artificial lake.</title>
        <authorList>
            <person name="Joung Y."/>
            <person name="Cho S.H."/>
            <person name="Kim H."/>
            <person name="Kim S.B."/>
            <person name="Joh K."/>
        </authorList>
    </citation>
    <scope>NUCLEOTIDE SEQUENCE [LARGE SCALE GENOMIC DNA]</scope>
    <source>
        <strain evidence="2 3">KCTC 22745</strain>
    </source>
</reference>
<gene>
    <name evidence="2" type="ORF">O9Z63_19195</name>
</gene>
<protein>
    <recommendedName>
        <fullName evidence="4">Transcriptional regulator</fullName>
    </recommendedName>
</protein>
<name>A0ABY7PP13_9BACT</name>
<keyword evidence="3" id="KW-1185">Reference proteome</keyword>
<evidence type="ECO:0000313" key="3">
    <source>
        <dbReference type="Proteomes" id="UP001211872"/>
    </source>
</evidence>
<organism evidence="2 3">
    <name type="scientific">Hymenobacter yonginensis</name>
    <dbReference type="NCBI Taxonomy" id="748197"/>
    <lineage>
        <taxon>Bacteria</taxon>
        <taxon>Pseudomonadati</taxon>
        <taxon>Bacteroidota</taxon>
        <taxon>Cytophagia</taxon>
        <taxon>Cytophagales</taxon>
        <taxon>Hymenobacteraceae</taxon>
        <taxon>Hymenobacter</taxon>
    </lineage>
</organism>
<proteinExistence type="predicted"/>
<feature type="region of interest" description="Disordered" evidence="1">
    <location>
        <begin position="180"/>
        <end position="232"/>
    </location>
</feature>
<evidence type="ECO:0000256" key="1">
    <source>
        <dbReference type="SAM" id="MobiDB-lite"/>
    </source>
</evidence>
<dbReference type="EMBL" id="CP115396">
    <property type="protein sequence ID" value="WBO84481.1"/>
    <property type="molecule type" value="Genomic_DNA"/>
</dbReference>